<reference evidence="2" key="1">
    <citation type="submission" date="2016-10" db="EMBL/GenBank/DDBJ databases">
        <authorList>
            <person name="de Groot N.N."/>
        </authorList>
    </citation>
    <scope>NUCLEOTIDE SEQUENCE</scope>
</reference>
<dbReference type="AlphaFoldDB" id="A0A1W1C6D3"/>
<keyword evidence="1" id="KW-0812">Transmembrane</keyword>
<evidence type="ECO:0000313" key="2">
    <source>
        <dbReference type="EMBL" id="SFV61282.1"/>
    </source>
</evidence>
<dbReference type="EMBL" id="FPHG01000048">
    <property type="protein sequence ID" value="SFV61282.1"/>
    <property type="molecule type" value="Genomic_DNA"/>
</dbReference>
<protein>
    <submittedName>
        <fullName evidence="2">Uncharacterized protein</fullName>
    </submittedName>
</protein>
<evidence type="ECO:0000256" key="1">
    <source>
        <dbReference type="SAM" id="Phobius"/>
    </source>
</evidence>
<keyword evidence="1" id="KW-1133">Transmembrane helix</keyword>
<keyword evidence="1" id="KW-0472">Membrane</keyword>
<gene>
    <name evidence="2" type="ORF">MNB_SV-9-1436</name>
</gene>
<proteinExistence type="predicted"/>
<accession>A0A1W1C6D3</accession>
<sequence length="134" mass="15571">MQKKIINSVVALIILIIGYFTTTEYNEPKTPLPKGKKHEKYYQTKMCNKLGGKIEYVLFDKTRVDCLTKEYAIEVDWAKKWAEGIGQALYYAEITHKKPAVALIVGDKRDDKYLKRLKTVAKEFNIKIIILEKE</sequence>
<feature type="transmembrane region" description="Helical" evidence="1">
    <location>
        <begin position="5"/>
        <end position="22"/>
    </location>
</feature>
<organism evidence="2">
    <name type="scientific">hydrothermal vent metagenome</name>
    <dbReference type="NCBI Taxonomy" id="652676"/>
    <lineage>
        <taxon>unclassified sequences</taxon>
        <taxon>metagenomes</taxon>
        <taxon>ecological metagenomes</taxon>
    </lineage>
</organism>
<name>A0A1W1C6D3_9ZZZZ</name>